<dbReference type="InterPro" id="IPR021324">
    <property type="entry name" value="DUF2929"/>
</dbReference>
<evidence type="ECO:0008006" key="4">
    <source>
        <dbReference type="Google" id="ProtNLM"/>
    </source>
</evidence>
<evidence type="ECO:0000313" key="2">
    <source>
        <dbReference type="EMBL" id="PCS07206.1"/>
    </source>
</evidence>
<gene>
    <name evidence="2" type="ORF">RU87_GL001259</name>
</gene>
<name>A0A2A5S109_9LACT</name>
<keyword evidence="1" id="KW-1133">Transmembrane helix</keyword>
<sequence>MKFLVVLFWSLILSEVAGFIISKLNDTAMNPSLSAIIAVAFVIFIFVLDKVGILPDSEPYKAK</sequence>
<keyword evidence="1" id="KW-0812">Transmembrane</keyword>
<reference evidence="2 3" key="1">
    <citation type="submission" date="2014-12" db="EMBL/GenBank/DDBJ databases">
        <title>Draft genome sequences of 10 type strains of Lactococcus.</title>
        <authorList>
            <person name="Sun Z."/>
            <person name="Zhong Z."/>
            <person name="Liu W."/>
            <person name="Zhang W."/>
            <person name="Zhang H."/>
        </authorList>
    </citation>
    <scope>NUCLEOTIDE SEQUENCE [LARGE SCALE GENOMIC DNA]</scope>
    <source>
        <strain evidence="2 3">DSM 20686</strain>
    </source>
</reference>
<accession>A0A2A5S109</accession>
<keyword evidence="3" id="KW-1185">Reference proteome</keyword>
<dbReference type="EMBL" id="JXJX01000005">
    <property type="protein sequence ID" value="PCS07206.1"/>
    <property type="molecule type" value="Genomic_DNA"/>
</dbReference>
<dbReference type="OrthoDB" id="2243741at2"/>
<proteinExistence type="predicted"/>
<dbReference type="Proteomes" id="UP000242246">
    <property type="component" value="Unassembled WGS sequence"/>
</dbReference>
<dbReference type="AlphaFoldDB" id="A0A2A5S109"/>
<evidence type="ECO:0000256" key="1">
    <source>
        <dbReference type="SAM" id="Phobius"/>
    </source>
</evidence>
<feature type="transmembrane region" description="Helical" evidence="1">
    <location>
        <begin position="28"/>
        <end position="48"/>
    </location>
</feature>
<dbReference type="RefSeq" id="WP_068161249.1">
    <property type="nucleotide sequence ID" value="NZ_JXJX01000005.1"/>
</dbReference>
<keyword evidence="1" id="KW-0472">Membrane</keyword>
<organism evidence="2 3">
    <name type="scientific">Pseudolactococcus plantarum</name>
    <dbReference type="NCBI Taxonomy" id="1365"/>
    <lineage>
        <taxon>Bacteria</taxon>
        <taxon>Bacillati</taxon>
        <taxon>Bacillota</taxon>
        <taxon>Bacilli</taxon>
        <taxon>Lactobacillales</taxon>
        <taxon>Streptococcaceae</taxon>
        <taxon>Pseudolactococcus</taxon>
    </lineage>
</organism>
<protein>
    <recommendedName>
        <fullName evidence="4">DUF2929 family protein</fullName>
    </recommendedName>
</protein>
<comment type="caution">
    <text evidence="2">The sequence shown here is derived from an EMBL/GenBank/DDBJ whole genome shotgun (WGS) entry which is preliminary data.</text>
</comment>
<dbReference type="Pfam" id="PF11151">
    <property type="entry name" value="DUF2929"/>
    <property type="match status" value="1"/>
</dbReference>
<evidence type="ECO:0000313" key="3">
    <source>
        <dbReference type="Proteomes" id="UP000242246"/>
    </source>
</evidence>